<dbReference type="PROSITE" id="PS01180">
    <property type="entry name" value="CUB"/>
    <property type="match status" value="2"/>
</dbReference>
<accession>E9GJL1</accession>
<evidence type="ECO:0000259" key="5">
    <source>
        <dbReference type="PROSITE" id="PS01180"/>
    </source>
</evidence>
<feature type="compositionally biased region" description="Basic residues" evidence="3">
    <location>
        <begin position="519"/>
        <end position="536"/>
    </location>
</feature>
<feature type="disulfide bond" evidence="2">
    <location>
        <begin position="663"/>
        <end position="680"/>
    </location>
</feature>
<feature type="chain" id="PRO_5003237130" description="CUB domain-containing protein" evidence="4">
    <location>
        <begin position="22"/>
        <end position="1380"/>
    </location>
</feature>
<feature type="compositionally biased region" description="Low complexity" evidence="3">
    <location>
        <begin position="924"/>
        <end position="935"/>
    </location>
</feature>
<dbReference type="InterPro" id="IPR000859">
    <property type="entry name" value="CUB_dom"/>
</dbReference>
<evidence type="ECO:0000256" key="1">
    <source>
        <dbReference type="ARBA" id="ARBA00023157"/>
    </source>
</evidence>
<proteinExistence type="predicted"/>
<feature type="compositionally biased region" description="Polar residues" evidence="3">
    <location>
        <begin position="302"/>
        <end position="321"/>
    </location>
</feature>
<protein>
    <recommendedName>
        <fullName evidence="5">CUB domain-containing protein</fullName>
    </recommendedName>
</protein>
<feature type="signal peptide" evidence="4">
    <location>
        <begin position="1"/>
        <end position="21"/>
    </location>
</feature>
<feature type="region of interest" description="Disordered" evidence="3">
    <location>
        <begin position="296"/>
        <end position="464"/>
    </location>
</feature>
<dbReference type="OrthoDB" id="6357975at2759"/>
<dbReference type="PRINTS" id="PR01217">
    <property type="entry name" value="PRICHEXTENSN"/>
</dbReference>
<dbReference type="KEGG" id="dpx:DAPPUDRAFT_103561"/>
<feature type="compositionally biased region" description="Basic residues" evidence="3">
    <location>
        <begin position="327"/>
        <end position="342"/>
    </location>
</feature>
<dbReference type="HOGENOM" id="CLU_255672_0_0_1"/>
<organism evidence="6 7">
    <name type="scientific">Daphnia pulex</name>
    <name type="common">Water flea</name>
    <dbReference type="NCBI Taxonomy" id="6669"/>
    <lineage>
        <taxon>Eukaryota</taxon>
        <taxon>Metazoa</taxon>
        <taxon>Ecdysozoa</taxon>
        <taxon>Arthropoda</taxon>
        <taxon>Crustacea</taxon>
        <taxon>Branchiopoda</taxon>
        <taxon>Diplostraca</taxon>
        <taxon>Cladocera</taxon>
        <taxon>Anomopoda</taxon>
        <taxon>Daphniidae</taxon>
        <taxon>Daphnia</taxon>
    </lineage>
</organism>
<evidence type="ECO:0000256" key="4">
    <source>
        <dbReference type="SAM" id="SignalP"/>
    </source>
</evidence>
<dbReference type="STRING" id="6669.E9GJL1"/>
<name>E9GJL1_DAPPU</name>
<feature type="compositionally biased region" description="Low complexity" evidence="3">
    <location>
        <begin position="375"/>
        <end position="422"/>
    </location>
</feature>
<evidence type="ECO:0000313" key="6">
    <source>
        <dbReference type="EMBL" id="EFX80483.1"/>
    </source>
</evidence>
<feature type="region of interest" description="Disordered" evidence="3">
    <location>
        <begin position="1324"/>
        <end position="1344"/>
    </location>
</feature>
<keyword evidence="1 2" id="KW-1015">Disulfide bond</keyword>
<reference evidence="6 7" key="1">
    <citation type="journal article" date="2011" name="Science">
        <title>The ecoresponsive genome of Daphnia pulex.</title>
        <authorList>
            <person name="Colbourne J.K."/>
            <person name="Pfrender M.E."/>
            <person name="Gilbert D."/>
            <person name="Thomas W.K."/>
            <person name="Tucker A."/>
            <person name="Oakley T.H."/>
            <person name="Tokishita S."/>
            <person name="Aerts A."/>
            <person name="Arnold G.J."/>
            <person name="Basu M.K."/>
            <person name="Bauer D.J."/>
            <person name="Caceres C.E."/>
            <person name="Carmel L."/>
            <person name="Casola C."/>
            <person name="Choi J.H."/>
            <person name="Detter J.C."/>
            <person name="Dong Q."/>
            <person name="Dusheyko S."/>
            <person name="Eads B.D."/>
            <person name="Frohlich T."/>
            <person name="Geiler-Samerotte K.A."/>
            <person name="Gerlach D."/>
            <person name="Hatcher P."/>
            <person name="Jogdeo S."/>
            <person name="Krijgsveld J."/>
            <person name="Kriventseva E.V."/>
            <person name="Kultz D."/>
            <person name="Laforsch C."/>
            <person name="Lindquist E."/>
            <person name="Lopez J."/>
            <person name="Manak J.R."/>
            <person name="Muller J."/>
            <person name="Pangilinan J."/>
            <person name="Patwardhan R.P."/>
            <person name="Pitluck S."/>
            <person name="Pritham E.J."/>
            <person name="Rechtsteiner A."/>
            <person name="Rho M."/>
            <person name="Rogozin I.B."/>
            <person name="Sakarya O."/>
            <person name="Salamov A."/>
            <person name="Schaack S."/>
            <person name="Shapiro H."/>
            <person name="Shiga Y."/>
            <person name="Skalitzky C."/>
            <person name="Smith Z."/>
            <person name="Souvorov A."/>
            <person name="Sung W."/>
            <person name="Tang Z."/>
            <person name="Tsuchiya D."/>
            <person name="Tu H."/>
            <person name="Vos H."/>
            <person name="Wang M."/>
            <person name="Wolf Y.I."/>
            <person name="Yamagata H."/>
            <person name="Yamada T."/>
            <person name="Ye Y."/>
            <person name="Shaw J.R."/>
            <person name="Andrews J."/>
            <person name="Crease T.J."/>
            <person name="Tang H."/>
            <person name="Lucas S.M."/>
            <person name="Robertson H.M."/>
            <person name="Bork P."/>
            <person name="Koonin E.V."/>
            <person name="Zdobnov E.M."/>
            <person name="Grigoriev I.V."/>
            <person name="Lynch M."/>
            <person name="Boore J.L."/>
        </authorList>
    </citation>
    <scope>NUCLEOTIDE SEQUENCE [LARGE SCALE GENOMIC DNA]</scope>
</reference>
<evidence type="ECO:0000256" key="2">
    <source>
        <dbReference type="PROSITE-ProRule" id="PRU00059"/>
    </source>
</evidence>
<comment type="caution">
    <text evidence="2">Lacks conserved residue(s) required for the propagation of feature annotation.</text>
</comment>
<feature type="domain" description="CUB" evidence="5">
    <location>
        <begin position="600"/>
        <end position="725"/>
    </location>
</feature>
<keyword evidence="4" id="KW-0732">Signal</keyword>
<feature type="region of interest" description="Disordered" evidence="3">
    <location>
        <begin position="978"/>
        <end position="1045"/>
    </location>
</feature>
<feature type="domain" description="CUB" evidence="5">
    <location>
        <begin position="79"/>
        <end position="165"/>
    </location>
</feature>
<evidence type="ECO:0000313" key="7">
    <source>
        <dbReference type="Proteomes" id="UP000000305"/>
    </source>
</evidence>
<feature type="region of interest" description="Disordered" evidence="3">
    <location>
        <begin position="924"/>
        <end position="944"/>
    </location>
</feature>
<feature type="region of interest" description="Disordered" evidence="3">
    <location>
        <begin position="509"/>
        <end position="561"/>
    </location>
</feature>
<evidence type="ECO:0000256" key="3">
    <source>
        <dbReference type="SAM" id="MobiDB-lite"/>
    </source>
</evidence>
<dbReference type="InParanoid" id="E9GJL1"/>
<keyword evidence="7" id="KW-1185">Reference proteome</keyword>
<feature type="compositionally biased region" description="Polar residues" evidence="3">
    <location>
        <begin position="344"/>
        <end position="374"/>
    </location>
</feature>
<dbReference type="Proteomes" id="UP000000305">
    <property type="component" value="Unassembled WGS sequence"/>
</dbReference>
<sequence>MRRNWHVLLFSFCVLVPLALAGSITSRLLEKTLDPVPTMPTLSMDRDSLRSFYRRSRPASSMRPMKSPRPVSWGQYDACGGNILVPLSNDRNILIEQTYKSIDFPAGRTRPLVCSWKVEVSNTNCNRGLVTMTVDELSRLSDEEGCLNGFYRVSPFMKEAKICGRIGTVPPFQWHVDDRQPENVTISLKHIGLNDGNSEGLSFTLTGECLSNEVNVTIDGSTMNSTSHWLARNSTDYGVPIVVFSTDDSDNDISMSNNFTERQGENSEIPLATTTMSPSIVTMPFSLDYYRSHKSTVDHQTWETPTTGSPNPKTSYETASIVNYKKPTSKKPTTKNTTKKPTPRVSSTTVRPATNKPSTARPPSTTVRPTAGTNRPTTRAPTSTTRPPTKRSSTTRSPPKTTRPATTTKKPTTRPRTTTARPTTKRPSTRPTTRRPDVDDDDNSDMPWLVLKSPSSGGQPFSSDIYQQNPVNTHVNKIAPMPINENGEIPWLIMKTPNHNQLLPKVQPVVSSSLVTKRPATKTTKKPNKKPSKSKSKSTTSQPNVKGRQPTTAASPPTCPQSPVCPVCPVQPSVSSDSGLSFIRRPTMVHSVSWDQYDTCGGTINVPLSFDRLSSYESLHFPAGRNFPLSCTWNVKVRNANCTRGRITLRVDGRSRLADVKGCTKGYYTVFPFMMQAKICGRIGTAPPLHWYIDDQQPEDVTIVMENIGLDDGRAEGFSFSLQGECIPSKPDVKKLDVVIDNYWSHNRWMSRVLEDFKSGDGPRVHIPGVFGLGTSSAYSEIEPDEPYDDSLFSNSVGHKDEFAPPTVTQLQAPQTGGNRSSTNAYPAATHFTVQSSQILAPDRPSAVPVSSNSLPSVIIRQPATTVKPSTTTRAQAVSTVKSSWINFYDSYDSETGPLVHTSSTTTTTVRPWTQVVPSISVPPVTRRPATSARPTPTPTKSSVIFSHSPETPWLILKSPNSTQQSWSDIYSTSDFRLPSTTARPSSIRPTTQIPTTTARPFTKRPSLSSQTISYTPKVTKMTTTTSTRPPPKTPSTTPEPSVGIQAGFYNTEWHTDSSSTFVPTVNGGQLRLDTCRGNVLVPLSSDPNSHQEFITVKSTWFPFNRITPLICSWNVKVSDNCRRGVVTMTVDERSRLADDEDCLRGYYRVAPFMNESKICGRVHTVPAFQWYVDNQQPEDVTIILKHVGLNDGYSEGLAFTLSGECLTDESDLTKSKASKSYNSWMQQLASQSLNLGVPTVVLPDVYQPSSGDYPQSKTNPGDDLLAKENFIAPHQTSTYSQISPDSILSLSSFYPNATSDPTIFSDASDEDLEDLWLILQSPSSKQSLPNSSEEESDDVSLEVSKSANIPVDDVFDDALSYITRLLNETKKIRPLKKHH</sequence>
<dbReference type="EMBL" id="GL732547">
    <property type="protein sequence ID" value="EFX80483.1"/>
    <property type="molecule type" value="Genomic_DNA"/>
</dbReference>
<feature type="compositionally biased region" description="Polar residues" evidence="3">
    <location>
        <begin position="453"/>
        <end position="464"/>
    </location>
</feature>
<feature type="disulfide bond" evidence="2">
    <location>
        <begin position="146"/>
        <end position="163"/>
    </location>
</feature>
<feature type="compositionally biased region" description="Low complexity" evidence="3">
    <location>
        <begin position="1016"/>
        <end position="1028"/>
    </location>
</feature>
<gene>
    <name evidence="6" type="ORF">DAPPUDRAFT_103561</name>
</gene>
<feature type="compositionally biased region" description="Polar residues" evidence="3">
    <location>
        <begin position="978"/>
        <end position="1015"/>
    </location>
</feature>